<dbReference type="InterPro" id="IPR025877">
    <property type="entry name" value="MobA-like_NTP_Trfase"/>
</dbReference>
<dbReference type="Gene3D" id="3.90.550.10">
    <property type="entry name" value="Spore Coat Polysaccharide Biosynthesis Protein SpsA, Chain A"/>
    <property type="match status" value="1"/>
</dbReference>
<dbReference type="Proteomes" id="UP000321750">
    <property type="component" value="Unassembled WGS sequence"/>
</dbReference>
<evidence type="ECO:0000313" key="4">
    <source>
        <dbReference type="Proteomes" id="UP000321750"/>
    </source>
</evidence>
<dbReference type="EMBL" id="BJZV01000008">
    <property type="protein sequence ID" value="GEP10091.1"/>
    <property type="molecule type" value="Genomic_DNA"/>
</dbReference>
<gene>
    <name evidence="3" type="ORF">MGN01_19360</name>
</gene>
<organism evidence="3 4">
    <name type="scientific">Methylobacterium gnaphalii</name>
    <dbReference type="NCBI Taxonomy" id="1010610"/>
    <lineage>
        <taxon>Bacteria</taxon>
        <taxon>Pseudomonadati</taxon>
        <taxon>Pseudomonadota</taxon>
        <taxon>Alphaproteobacteria</taxon>
        <taxon>Hyphomicrobiales</taxon>
        <taxon>Methylobacteriaceae</taxon>
        <taxon>Methylobacterium</taxon>
    </lineage>
</organism>
<name>A0A512JJF3_9HYPH</name>
<comment type="caution">
    <text evidence="3">The sequence shown here is derived from an EMBL/GenBank/DDBJ whole genome shotgun (WGS) entry which is preliminary data.</text>
</comment>
<dbReference type="AlphaFoldDB" id="A0A512JJF3"/>
<keyword evidence="4" id="KW-1185">Reference proteome</keyword>
<keyword evidence="1" id="KW-0460">Magnesium</keyword>
<accession>A0A512JJF3</accession>
<evidence type="ECO:0000259" key="2">
    <source>
        <dbReference type="Pfam" id="PF12804"/>
    </source>
</evidence>
<evidence type="ECO:0000313" key="3">
    <source>
        <dbReference type="EMBL" id="GEP10091.1"/>
    </source>
</evidence>
<dbReference type="InterPro" id="IPR029044">
    <property type="entry name" value="Nucleotide-diphossugar_trans"/>
</dbReference>
<dbReference type="GO" id="GO:0016779">
    <property type="term" value="F:nucleotidyltransferase activity"/>
    <property type="evidence" value="ECO:0007669"/>
    <property type="project" value="UniProtKB-ARBA"/>
</dbReference>
<protein>
    <recommendedName>
        <fullName evidence="2">MobA-like NTP transferase domain-containing protein</fullName>
    </recommendedName>
</protein>
<reference evidence="3 4" key="1">
    <citation type="submission" date="2019-07" db="EMBL/GenBank/DDBJ databases">
        <title>Whole genome shotgun sequence of Methylobacterium gnaphalii NBRC 107716.</title>
        <authorList>
            <person name="Hosoyama A."/>
            <person name="Uohara A."/>
            <person name="Ohji S."/>
            <person name="Ichikawa N."/>
        </authorList>
    </citation>
    <scope>NUCLEOTIDE SEQUENCE [LARGE SCALE GENOMIC DNA]</scope>
    <source>
        <strain evidence="3 4">NBRC 107716</strain>
    </source>
</reference>
<dbReference type="SUPFAM" id="SSF53448">
    <property type="entry name" value="Nucleotide-diphospho-sugar transferases"/>
    <property type="match status" value="1"/>
</dbReference>
<sequence>MSHVVSVSGDAPFIPRDLVERLHAALDAGDPRIALAASEKQHYTVALWPVALRHDLRAALVERDERRVGAFIARHGAVVVPWPAAPFDPFLNINEPADLAAAEAVLADPGKAALLR</sequence>
<feature type="domain" description="MobA-like NTP transferase" evidence="2">
    <location>
        <begin position="3"/>
        <end position="70"/>
    </location>
</feature>
<evidence type="ECO:0000256" key="1">
    <source>
        <dbReference type="ARBA" id="ARBA00022842"/>
    </source>
</evidence>
<proteinExistence type="predicted"/>
<dbReference type="Pfam" id="PF12804">
    <property type="entry name" value="NTP_transf_3"/>
    <property type="match status" value="1"/>
</dbReference>